<reference evidence="3" key="1">
    <citation type="submission" date="2020-09" db="EMBL/GenBank/DDBJ databases">
        <title>Pelagicoccus enzymogenes sp. nov. with an EPS production, isolated from marine sediment.</title>
        <authorList>
            <person name="Feng X."/>
        </authorList>
    </citation>
    <scope>NUCLEOTIDE SEQUENCE</scope>
    <source>
        <strain evidence="3">NFK12</strain>
    </source>
</reference>
<dbReference type="InterPro" id="IPR005232">
    <property type="entry name" value="LarE"/>
</dbReference>
<proteinExistence type="predicted"/>
<evidence type="ECO:0000259" key="2">
    <source>
        <dbReference type="Pfam" id="PF02540"/>
    </source>
</evidence>
<keyword evidence="4" id="KW-1185">Reference proteome</keyword>
<dbReference type="EMBL" id="JACYFG010000051">
    <property type="protein sequence ID" value="MBD5782116.1"/>
    <property type="molecule type" value="Genomic_DNA"/>
</dbReference>
<feature type="domain" description="NAD/GMP synthase" evidence="2">
    <location>
        <begin position="23"/>
        <end position="88"/>
    </location>
</feature>
<gene>
    <name evidence="3" type="primary">larE</name>
    <name evidence="3" type="ORF">IEN85_21640</name>
</gene>
<dbReference type="InterPro" id="IPR014729">
    <property type="entry name" value="Rossmann-like_a/b/a_fold"/>
</dbReference>
<accession>A0A927IJA0</accession>
<sequence length="275" mass="30562">MAPEIDTEKLLRAARDWFLKIPGSVTAFSGGVDSALVLYLARQNLGKERAIGCISDSPSLKRRDLQEAKDFCRRYDIQLDIIHTQEIDDEAYYSNPFNRCYACKSHLYHDLSALLQKYPGFVATNGTNCDDLGDYRPGLQAASQAAVRSPLADCGMDKAAVRALAKSLQLPNWNKPASPCLSSRIPYGQSVTREKLNRIELAESVLARYGFEEARVRHYQNEARIEVPSESIAPLKAHMPKIVETFAAIGFPQTTLDQEGLVSGKLNRALPNDTK</sequence>
<dbReference type="Gene3D" id="3.40.50.620">
    <property type="entry name" value="HUPs"/>
    <property type="match status" value="1"/>
</dbReference>
<comment type="caution">
    <text evidence="3">The sequence shown here is derived from an EMBL/GenBank/DDBJ whole genome shotgun (WGS) entry which is preliminary data.</text>
</comment>
<dbReference type="GO" id="GO:0016783">
    <property type="term" value="F:sulfurtransferase activity"/>
    <property type="evidence" value="ECO:0007669"/>
    <property type="project" value="InterPro"/>
</dbReference>
<evidence type="ECO:0000313" key="4">
    <source>
        <dbReference type="Proteomes" id="UP000622317"/>
    </source>
</evidence>
<dbReference type="PANTHER" id="PTHR43169:SF2">
    <property type="entry name" value="NAD_GMP SYNTHASE DOMAIN-CONTAINING PROTEIN"/>
    <property type="match status" value="1"/>
</dbReference>
<dbReference type="NCBIfam" id="TIGR00268">
    <property type="entry name" value="ATP-dependent sacrificial sulfur transferase LarE"/>
    <property type="match status" value="1"/>
</dbReference>
<dbReference type="SUPFAM" id="SSF52402">
    <property type="entry name" value="Adenine nucleotide alpha hydrolases-like"/>
    <property type="match status" value="1"/>
</dbReference>
<dbReference type="PANTHER" id="PTHR43169">
    <property type="entry name" value="EXSB FAMILY PROTEIN"/>
    <property type="match status" value="1"/>
</dbReference>
<dbReference type="AlphaFoldDB" id="A0A927IJA0"/>
<dbReference type="CDD" id="cd01990">
    <property type="entry name" value="LarE-like"/>
    <property type="match status" value="1"/>
</dbReference>
<dbReference type="InterPro" id="IPR022310">
    <property type="entry name" value="NAD/GMP_synthase"/>
</dbReference>
<dbReference type="InterPro" id="IPR052188">
    <property type="entry name" value="Ni-pincer_cofactor_biosynth"/>
</dbReference>
<dbReference type="PIRSF" id="PIRSF006661">
    <property type="entry name" value="PP-lp_UCP006661"/>
    <property type="match status" value="1"/>
</dbReference>
<protein>
    <submittedName>
        <fullName evidence="3">ATP-dependent sacrificial sulfur transferase LarE</fullName>
    </submittedName>
</protein>
<organism evidence="3 4">
    <name type="scientific">Pelagicoccus enzymogenes</name>
    <dbReference type="NCBI Taxonomy" id="2773457"/>
    <lineage>
        <taxon>Bacteria</taxon>
        <taxon>Pseudomonadati</taxon>
        <taxon>Verrucomicrobiota</taxon>
        <taxon>Opitutia</taxon>
        <taxon>Puniceicoccales</taxon>
        <taxon>Pelagicoccaceae</taxon>
        <taxon>Pelagicoccus</taxon>
    </lineage>
</organism>
<name>A0A927IJA0_9BACT</name>
<evidence type="ECO:0000313" key="3">
    <source>
        <dbReference type="EMBL" id="MBD5782116.1"/>
    </source>
</evidence>
<dbReference type="Proteomes" id="UP000622317">
    <property type="component" value="Unassembled WGS sequence"/>
</dbReference>
<keyword evidence="3" id="KW-0808">Transferase</keyword>
<dbReference type="Pfam" id="PF02540">
    <property type="entry name" value="NAD_synthase"/>
    <property type="match status" value="1"/>
</dbReference>
<feature type="active site" description="Nucleophile and sulfur donor" evidence="1">
    <location>
        <position position="180"/>
    </location>
</feature>
<evidence type="ECO:0000256" key="1">
    <source>
        <dbReference type="PIRSR" id="PIRSR006661-1"/>
    </source>
</evidence>
<dbReference type="GO" id="GO:0006163">
    <property type="term" value="P:purine nucleotide metabolic process"/>
    <property type="evidence" value="ECO:0007669"/>
    <property type="project" value="UniProtKB-ARBA"/>
</dbReference>